<name>A0A6M2DBG3_RHIMP</name>
<sequence>MAGGFGAFCMCLYFVFAYDYLPVTHSRKNMSTCFSDKPLHFAPHSAYAIDIVYLFKDTNFIAFKKKYLLCLCVVSTSGHCTQ</sequence>
<feature type="chain" id="PRO_5027090007" evidence="1">
    <location>
        <begin position="18"/>
        <end position="82"/>
    </location>
</feature>
<dbReference type="AlphaFoldDB" id="A0A6M2DBG3"/>
<feature type="signal peptide" evidence="1">
    <location>
        <begin position="1"/>
        <end position="17"/>
    </location>
</feature>
<evidence type="ECO:0000256" key="1">
    <source>
        <dbReference type="SAM" id="SignalP"/>
    </source>
</evidence>
<proteinExistence type="predicted"/>
<organism evidence="2">
    <name type="scientific">Rhipicephalus microplus</name>
    <name type="common">Cattle tick</name>
    <name type="synonym">Boophilus microplus</name>
    <dbReference type="NCBI Taxonomy" id="6941"/>
    <lineage>
        <taxon>Eukaryota</taxon>
        <taxon>Metazoa</taxon>
        <taxon>Ecdysozoa</taxon>
        <taxon>Arthropoda</taxon>
        <taxon>Chelicerata</taxon>
        <taxon>Arachnida</taxon>
        <taxon>Acari</taxon>
        <taxon>Parasitiformes</taxon>
        <taxon>Ixodida</taxon>
        <taxon>Ixodoidea</taxon>
        <taxon>Ixodidae</taxon>
        <taxon>Rhipicephalinae</taxon>
        <taxon>Rhipicephalus</taxon>
        <taxon>Boophilus</taxon>
    </lineage>
</organism>
<keyword evidence="1" id="KW-0732">Signal</keyword>
<protein>
    <submittedName>
        <fullName evidence="2">Putative secreted protein</fullName>
    </submittedName>
</protein>
<accession>A0A6M2DBG3</accession>
<evidence type="ECO:0000313" key="2">
    <source>
        <dbReference type="EMBL" id="NOV43204.1"/>
    </source>
</evidence>
<dbReference type="EMBL" id="GHWJ01010467">
    <property type="protein sequence ID" value="NOV43204.1"/>
    <property type="molecule type" value="Transcribed_RNA"/>
</dbReference>
<reference evidence="2" key="1">
    <citation type="submission" date="2019-09" db="EMBL/GenBank/DDBJ databases">
        <title>Organ-specific transcriptomic study of the physiology of the cattle tick, Rhipicephalus microplus.</title>
        <authorList>
            <person name="Tirloni L."/>
            <person name="Braz G."/>
            <person name="Gandara A.C.P."/>
            <person name="Sabadin G.A."/>
            <person name="da Silva R.M."/>
            <person name="Guizzo M.G."/>
            <person name="Machado J.A."/>
            <person name="Costa E.P."/>
            <person name="Gomes H.F."/>
            <person name="Moraes J."/>
            <person name="Mota M.B.S."/>
            <person name="Mesquita R.D."/>
            <person name="Alvarenga P.H."/>
            <person name="Alves F."/>
            <person name="Seixas A."/>
            <person name="da Fonseca R.N."/>
            <person name="Fogaca A."/>
            <person name="Logullo C."/>
            <person name="Tanaka A."/>
            <person name="Daffre S."/>
            <person name="Termignoni C."/>
            <person name="Vaz I.S.Jr."/>
            <person name="Oliveira P.L."/>
            <person name="Ribeiro J.M."/>
        </authorList>
    </citation>
    <scope>NUCLEOTIDE SEQUENCE</scope>
    <source>
        <strain evidence="2">Porto Alegre</strain>
    </source>
</reference>